<keyword evidence="4" id="KW-0479">Metal-binding</keyword>
<dbReference type="Gene3D" id="2.60.120.590">
    <property type="entry name" value="Alpha-ketoglutarate-dependent dioxygenase AlkB-like"/>
    <property type="match status" value="1"/>
</dbReference>
<evidence type="ECO:0000256" key="18">
    <source>
        <dbReference type="ARBA" id="ARBA00052597"/>
    </source>
</evidence>
<dbReference type="Proteomes" id="UP000410492">
    <property type="component" value="Unassembled WGS sequence"/>
</dbReference>
<protein>
    <recommendedName>
        <fullName evidence="24">DNA oxidative demethylase ALKBH2</fullName>
        <ecNumber evidence="23">1.14.11.33</ecNumber>
    </recommendedName>
    <alternativeName>
        <fullName evidence="25">Alkylated DNA repair protein alkB homolog 2</fullName>
    </alternativeName>
    <alternativeName>
        <fullName evidence="26">Alpha-ketoglutarate-dependent dioxygenase alkB homolog 2</fullName>
    </alternativeName>
</protein>
<comment type="catalytic activity">
    <reaction evidence="12">
        <text>an N(1)-methyl-2'-deoxyadenosine in single-stranded DNA + 2-oxoglutarate + O2 = a 2'-deoxyadenosine in single-stranded DNA + formaldehyde + succinate + CO2 + H(+)</text>
        <dbReference type="Rhea" id="RHEA:70447"/>
        <dbReference type="Rhea" id="RHEA-COMP:17895"/>
        <dbReference type="Rhea" id="RHEA-COMP:17896"/>
        <dbReference type="ChEBI" id="CHEBI:15378"/>
        <dbReference type="ChEBI" id="CHEBI:15379"/>
        <dbReference type="ChEBI" id="CHEBI:16526"/>
        <dbReference type="ChEBI" id="CHEBI:16810"/>
        <dbReference type="ChEBI" id="CHEBI:16842"/>
        <dbReference type="ChEBI" id="CHEBI:30031"/>
        <dbReference type="ChEBI" id="CHEBI:90615"/>
        <dbReference type="ChEBI" id="CHEBI:139096"/>
    </reaction>
    <physiologicalReaction direction="left-to-right" evidence="12">
        <dbReference type="Rhea" id="RHEA:70448"/>
    </physiologicalReaction>
</comment>
<keyword evidence="10" id="KW-0234">DNA repair</keyword>
<comment type="catalytic activity">
    <reaction evidence="21">
        <text>a methylated nucleobase within DNA + 2-oxoglutarate + O2 = a nucleobase within DNA + formaldehyde + succinate + CO2</text>
        <dbReference type="Rhea" id="RHEA:30299"/>
        <dbReference type="Rhea" id="RHEA-COMP:12192"/>
        <dbReference type="Rhea" id="RHEA-COMP:12193"/>
        <dbReference type="ChEBI" id="CHEBI:15379"/>
        <dbReference type="ChEBI" id="CHEBI:16526"/>
        <dbReference type="ChEBI" id="CHEBI:16810"/>
        <dbReference type="ChEBI" id="CHEBI:16842"/>
        <dbReference type="ChEBI" id="CHEBI:30031"/>
        <dbReference type="ChEBI" id="CHEBI:32875"/>
        <dbReference type="ChEBI" id="CHEBI:64428"/>
        <dbReference type="EC" id="1.14.11.33"/>
    </reaction>
    <physiologicalReaction direction="left-to-right" evidence="21">
        <dbReference type="Rhea" id="RHEA:30300"/>
    </physiologicalReaction>
</comment>
<evidence type="ECO:0000256" key="20">
    <source>
        <dbReference type="ARBA" id="ARBA00052800"/>
    </source>
</evidence>
<keyword evidence="30" id="KW-1185">Reference proteome</keyword>
<organism evidence="29 30">
    <name type="scientific">Callosobruchus maculatus</name>
    <name type="common">Southern cowpea weevil</name>
    <name type="synonym">Pulse bruchid</name>
    <dbReference type="NCBI Taxonomy" id="64391"/>
    <lineage>
        <taxon>Eukaryota</taxon>
        <taxon>Metazoa</taxon>
        <taxon>Ecdysozoa</taxon>
        <taxon>Arthropoda</taxon>
        <taxon>Hexapoda</taxon>
        <taxon>Insecta</taxon>
        <taxon>Pterygota</taxon>
        <taxon>Neoptera</taxon>
        <taxon>Endopterygota</taxon>
        <taxon>Coleoptera</taxon>
        <taxon>Polyphaga</taxon>
        <taxon>Cucujiformia</taxon>
        <taxon>Chrysomeloidea</taxon>
        <taxon>Chrysomelidae</taxon>
        <taxon>Bruchinae</taxon>
        <taxon>Bruchini</taxon>
        <taxon>Callosobruchus</taxon>
    </lineage>
</organism>
<name>A0A653C659_CALMS</name>
<feature type="binding site" evidence="27">
    <location>
        <position position="217"/>
    </location>
    <ligand>
        <name>2-oxoglutarate</name>
        <dbReference type="ChEBI" id="CHEBI:16810"/>
    </ligand>
</feature>
<evidence type="ECO:0000313" key="30">
    <source>
        <dbReference type="Proteomes" id="UP000410492"/>
    </source>
</evidence>
<dbReference type="GO" id="GO:0035516">
    <property type="term" value="F:broad specificity oxidative DNA demethylase activity"/>
    <property type="evidence" value="ECO:0007669"/>
    <property type="project" value="UniProtKB-EC"/>
</dbReference>
<comment type="catalytic activity">
    <reaction evidence="18">
        <text>a 3,N(4)-etheno-2'-deoxycytidine in single-stranded DNA + 2-oxoglutarate + O2 + H2O = a 2'-deoxycytidine in single-stranded DNA + glyoxal + succinate + CO2</text>
        <dbReference type="Rhea" id="RHEA:70471"/>
        <dbReference type="Rhea" id="RHEA-COMP:12846"/>
        <dbReference type="Rhea" id="RHEA-COMP:17906"/>
        <dbReference type="ChEBI" id="CHEBI:15377"/>
        <dbReference type="ChEBI" id="CHEBI:15379"/>
        <dbReference type="ChEBI" id="CHEBI:16526"/>
        <dbReference type="ChEBI" id="CHEBI:16810"/>
        <dbReference type="ChEBI" id="CHEBI:30031"/>
        <dbReference type="ChEBI" id="CHEBI:34779"/>
        <dbReference type="ChEBI" id="CHEBI:85452"/>
        <dbReference type="ChEBI" id="CHEBI:189585"/>
    </reaction>
    <physiologicalReaction direction="left-to-right" evidence="18">
        <dbReference type="Rhea" id="RHEA:70472"/>
    </physiologicalReaction>
</comment>
<evidence type="ECO:0000256" key="4">
    <source>
        <dbReference type="ARBA" id="ARBA00022723"/>
    </source>
</evidence>
<dbReference type="GO" id="GO:0051747">
    <property type="term" value="F:cytosine C-5 DNA demethylase activity"/>
    <property type="evidence" value="ECO:0007669"/>
    <property type="project" value="UniProtKB-ARBA"/>
</dbReference>
<keyword evidence="5" id="KW-0227">DNA damage</keyword>
<feature type="domain" description="Fe2OG dioxygenase" evidence="28">
    <location>
        <begin position="117"/>
        <end position="222"/>
    </location>
</feature>
<dbReference type="InterPro" id="IPR037151">
    <property type="entry name" value="AlkB-like_sf"/>
</dbReference>
<dbReference type="EC" id="1.14.11.33" evidence="23"/>
<evidence type="ECO:0000256" key="1">
    <source>
        <dbReference type="ARBA" id="ARBA00001954"/>
    </source>
</evidence>
<evidence type="ECO:0000256" key="11">
    <source>
        <dbReference type="ARBA" id="ARBA00023242"/>
    </source>
</evidence>
<feature type="binding site" evidence="27">
    <location>
        <position position="126"/>
    </location>
    <ligand>
        <name>2-oxoglutarate</name>
        <dbReference type="ChEBI" id="CHEBI:16810"/>
    </ligand>
</feature>
<comment type="subunit">
    <text evidence="22">Interacts with PCNA homotrimer; this interaction is enhanced during the S-phase of the cell cycle. Interacts with nucleolar proteins NCL, UBTF and NPM1. Interacts with XRCC5-XRCC6 heterodimer.</text>
</comment>
<dbReference type="PROSITE" id="PS51471">
    <property type="entry name" value="FE2OG_OXY"/>
    <property type="match status" value="1"/>
</dbReference>
<evidence type="ECO:0000256" key="3">
    <source>
        <dbReference type="ARBA" id="ARBA00004642"/>
    </source>
</evidence>
<evidence type="ECO:0000256" key="9">
    <source>
        <dbReference type="ARBA" id="ARBA00023004"/>
    </source>
</evidence>
<dbReference type="Pfam" id="PF13532">
    <property type="entry name" value="2OG-FeII_Oxy_2"/>
    <property type="match status" value="1"/>
</dbReference>
<proteinExistence type="predicted"/>
<dbReference type="InterPro" id="IPR005123">
    <property type="entry name" value="Oxoglu/Fe-dep_dioxygenase_dom"/>
</dbReference>
<feature type="binding site" evidence="27">
    <location>
        <position position="124"/>
    </location>
    <ligand>
        <name>2-oxoglutarate</name>
        <dbReference type="ChEBI" id="CHEBI:16810"/>
    </ligand>
</feature>
<dbReference type="EMBL" id="CAACVG010007054">
    <property type="protein sequence ID" value="VEN43401.1"/>
    <property type="molecule type" value="Genomic_DNA"/>
</dbReference>
<feature type="binding site" evidence="27">
    <location>
        <position position="219"/>
    </location>
    <ligand>
        <name>2-oxoglutarate</name>
        <dbReference type="ChEBI" id="CHEBI:16810"/>
    </ligand>
</feature>
<feature type="binding site" evidence="27">
    <location>
        <begin position="87"/>
        <end position="89"/>
    </location>
    <ligand>
        <name>substrate</name>
    </ligand>
</feature>
<evidence type="ECO:0000256" key="8">
    <source>
        <dbReference type="ARBA" id="ARBA00023002"/>
    </source>
</evidence>
<evidence type="ECO:0000256" key="5">
    <source>
        <dbReference type="ARBA" id="ARBA00022763"/>
    </source>
</evidence>
<evidence type="ECO:0000256" key="12">
    <source>
        <dbReference type="ARBA" id="ARBA00051010"/>
    </source>
</evidence>
<keyword evidence="6" id="KW-0460">Magnesium</keyword>
<dbReference type="GO" id="GO:0005730">
    <property type="term" value="C:nucleolus"/>
    <property type="evidence" value="ECO:0007669"/>
    <property type="project" value="UniProtKB-SubCell"/>
</dbReference>
<dbReference type="AlphaFoldDB" id="A0A653C659"/>
<evidence type="ECO:0000256" key="13">
    <source>
        <dbReference type="ARBA" id="ARBA00051165"/>
    </source>
</evidence>
<evidence type="ECO:0000256" key="25">
    <source>
        <dbReference type="ARBA" id="ARBA00077989"/>
    </source>
</evidence>
<dbReference type="OrthoDB" id="445341at2759"/>
<evidence type="ECO:0000256" key="24">
    <source>
        <dbReference type="ARBA" id="ARBA00072134"/>
    </source>
</evidence>
<evidence type="ECO:0000313" key="29">
    <source>
        <dbReference type="EMBL" id="VEN43401.1"/>
    </source>
</evidence>
<dbReference type="GO" id="GO:0006307">
    <property type="term" value="P:DNA alkylation repair"/>
    <property type="evidence" value="ECO:0007669"/>
    <property type="project" value="TreeGrafter"/>
</dbReference>
<dbReference type="GO" id="GO:0008198">
    <property type="term" value="F:ferrous iron binding"/>
    <property type="evidence" value="ECO:0007669"/>
    <property type="project" value="TreeGrafter"/>
</dbReference>
<keyword evidence="11" id="KW-0539">Nucleus</keyword>
<evidence type="ECO:0000256" key="7">
    <source>
        <dbReference type="ARBA" id="ARBA00022964"/>
    </source>
</evidence>
<sequence>MEERTKKLNETFSQISKTKLNLKKLREDHLDLDYGILLPKTVASQLFRYLEDTIEYYKDELTQVKIFGKLHNIPRQQVAYGDIGLNYTFSGVTLPAKPWTDILDSLRNMVGCLTGHHYNFVLINRYRNGKDHIGEHRDAEKDLDKNTPIASISLGQQRNFVLKHGQSRGKNKTKNVSPVKVALEHGSILLMNPPTNDVWYHSLPPCKTAPGVRINLTFRKTVV</sequence>
<comment type="catalytic activity">
    <reaction evidence="14">
        <text>a 1,N(6)-etheno-2'-deoxyadenosine in single-stranded DNA + 2-oxoglutarate + O2 + H2O = a 2'-deoxyadenosine in single-stranded DNA + glyoxal + succinate + CO2</text>
        <dbReference type="Rhea" id="RHEA:70459"/>
        <dbReference type="Rhea" id="RHEA-COMP:17896"/>
        <dbReference type="Rhea" id="RHEA-COMP:17904"/>
        <dbReference type="ChEBI" id="CHEBI:15377"/>
        <dbReference type="ChEBI" id="CHEBI:15379"/>
        <dbReference type="ChEBI" id="CHEBI:16526"/>
        <dbReference type="ChEBI" id="CHEBI:16810"/>
        <dbReference type="ChEBI" id="CHEBI:30031"/>
        <dbReference type="ChEBI" id="CHEBI:34779"/>
        <dbReference type="ChEBI" id="CHEBI:90615"/>
        <dbReference type="ChEBI" id="CHEBI:189583"/>
    </reaction>
    <physiologicalReaction direction="left-to-right" evidence="14">
        <dbReference type="Rhea" id="RHEA:70460"/>
    </physiologicalReaction>
</comment>
<feature type="binding site" evidence="27">
    <location>
        <position position="136"/>
    </location>
    <ligand>
        <name>2-oxoglutarate</name>
        <dbReference type="ChEBI" id="CHEBI:16810"/>
    </ligand>
</feature>
<feature type="binding site" evidence="27">
    <location>
        <begin position="67"/>
        <end position="69"/>
    </location>
    <ligand>
        <name>substrate</name>
    </ligand>
</feature>
<dbReference type="GO" id="GO:0005654">
    <property type="term" value="C:nucleoplasm"/>
    <property type="evidence" value="ECO:0007669"/>
    <property type="project" value="UniProtKB-SubCell"/>
</dbReference>
<evidence type="ECO:0000256" key="15">
    <source>
        <dbReference type="ARBA" id="ARBA00051376"/>
    </source>
</evidence>
<comment type="catalytic activity">
    <reaction evidence="20">
        <text>an N(1)-methyl-2'-deoxyadenosine in double-stranded DNA + 2-oxoglutarate + O2 = a 2'-deoxyadenosine in double-stranded DNA + formaldehyde + succinate + CO2 + H(+)</text>
        <dbReference type="Rhea" id="RHEA:70443"/>
        <dbReference type="Rhea" id="RHEA-COMP:14236"/>
        <dbReference type="Rhea" id="RHEA-COMP:17897"/>
        <dbReference type="ChEBI" id="CHEBI:15378"/>
        <dbReference type="ChEBI" id="CHEBI:15379"/>
        <dbReference type="ChEBI" id="CHEBI:16526"/>
        <dbReference type="ChEBI" id="CHEBI:16810"/>
        <dbReference type="ChEBI" id="CHEBI:16842"/>
        <dbReference type="ChEBI" id="CHEBI:30031"/>
        <dbReference type="ChEBI" id="CHEBI:90615"/>
        <dbReference type="ChEBI" id="CHEBI:139096"/>
    </reaction>
    <physiologicalReaction direction="left-to-right" evidence="20">
        <dbReference type="Rhea" id="RHEA:70444"/>
    </physiologicalReaction>
</comment>
<evidence type="ECO:0000256" key="23">
    <source>
        <dbReference type="ARBA" id="ARBA00066725"/>
    </source>
</evidence>
<evidence type="ECO:0000256" key="10">
    <source>
        <dbReference type="ARBA" id="ARBA00023204"/>
    </source>
</evidence>
<reference evidence="29 30" key="1">
    <citation type="submission" date="2019-01" db="EMBL/GenBank/DDBJ databases">
        <authorList>
            <person name="Sayadi A."/>
        </authorList>
    </citation>
    <scope>NUCLEOTIDE SEQUENCE [LARGE SCALE GENOMIC DNA]</scope>
</reference>
<evidence type="ECO:0000256" key="16">
    <source>
        <dbReference type="ARBA" id="ARBA00051434"/>
    </source>
</evidence>
<keyword evidence="8" id="KW-0560">Oxidoreductase</keyword>
<evidence type="ECO:0000256" key="6">
    <source>
        <dbReference type="ARBA" id="ARBA00022842"/>
    </source>
</evidence>
<dbReference type="PANTHER" id="PTHR31573">
    <property type="entry name" value="ALPHA-KETOGLUTARATE-DEPENDENT DIOXYGENASE ALKB HOMOLOG 2"/>
    <property type="match status" value="1"/>
</dbReference>
<evidence type="ECO:0000256" key="27">
    <source>
        <dbReference type="PIRSR" id="PIRSR632852-1"/>
    </source>
</evidence>
<comment type="catalytic activity">
    <reaction evidence="15">
        <text>an N(3)-methyl-2'-deoxycytidine in double-stranded DNA + 2-oxoglutarate + O2 = a 2'-deoxycytidine in double-stranded DNA + formaldehyde + succinate + CO2 + H(+)</text>
        <dbReference type="Rhea" id="RHEA:70439"/>
        <dbReference type="Rhea" id="RHEA-COMP:14237"/>
        <dbReference type="Rhea" id="RHEA-COMP:17070"/>
        <dbReference type="ChEBI" id="CHEBI:15378"/>
        <dbReference type="ChEBI" id="CHEBI:15379"/>
        <dbReference type="ChEBI" id="CHEBI:16526"/>
        <dbReference type="ChEBI" id="CHEBI:16810"/>
        <dbReference type="ChEBI" id="CHEBI:16842"/>
        <dbReference type="ChEBI" id="CHEBI:30031"/>
        <dbReference type="ChEBI" id="CHEBI:85452"/>
        <dbReference type="ChEBI" id="CHEBI:139075"/>
    </reaction>
    <physiologicalReaction direction="left-to-right" evidence="15">
        <dbReference type="Rhea" id="RHEA:70440"/>
    </physiologicalReaction>
</comment>
<comment type="cofactor">
    <cofactor evidence="1">
        <name>Fe(2+)</name>
        <dbReference type="ChEBI" id="CHEBI:29033"/>
    </cofactor>
</comment>
<feature type="binding site" evidence="27">
    <location>
        <position position="201"/>
    </location>
    <ligand>
        <name>2-oxoglutarate</name>
        <dbReference type="ChEBI" id="CHEBI:16810"/>
    </ligand>
</feature>
<comment type="catalytic activity">
    <reaction evidence="13">
        <text>an N(3)-methyl-2'-deoxycytidine in single-stranded DNA + 2-oxoglutarate + O2 = a 2'-deoxycytidine in single-stranded DNA + formaldehyde + succinate + CO2 + H(+)</text>
        <dbReference type="Rhea" id="RHEA:70435"/>
        <dbReference type="Rhea" id="RHEA-COMP:12846"/>
        <dbReference type="Rhea" id="RHEA-COMP:17894"/>
        <dbReference type="ChEBI" id="CHEBI:15378"/>
        <dbReference type="ChEBI" id="CHEBI:15379"/>
        <dbReference type="ChEBI" id="CHEBI:16526"/>
        <dbReference type="ChEBI" id="CHEBI:16810"/>
        <dbReference type="ChEBI" id="CHEBI:16842"/>
        <dbReference type="ChEBI" id="CHEBI:30031"/>
        <dbReference type="ChEBI" id="CHEBI:85452"/>
        <dbReference type="ChEBI" id="CHEBI:139075"/>
    </reaction>
    <physiologicalReaction direction="left-to-right" evidence="13">
        <dbReference type="Rhea" id="RHEA:70436"/>
    </physiologicalReaction>
</comment>
<dbReference type="FunFam" id="2.60.120.590:FF:000004">
    <property type="entry name" value="DNA oxidative demethylase ALKBH2"/>
    <property type="match status" value="1"/>
</dbReference>
<accession>A0A653C659</accession>
<comment type="catalytic activity">
    <reaction evidence="17">
        <text>a 1,N(2)-etheno-2'-deoxyguanosine in double-stranded DNA + 2-oxoglutarate + O2 + H2O = a 2'-deoxyguanosine in double-stranded DNA + glyoxal + succinate + CO2</text>
        <dbReference type="Rhea" id="RHEA:70487"/>
        <dbReference type="Rhea" id="RHEA-COMP:17910"/>
        <dbReference type="Rhea" id="RHEA-COMP:17912"/>
        <dbReference type="ChEBI" id="CHEBI:15377"/>
        <dbReference type="ChEBI" id="CHEBI:15379"/>
        <dbReference type="ChEBI" id="CHEBI:16526"/>
        <dbReference type="ChEBI" id="CHEBI:16810"/>
        <dbReference type="ChEBI" id="CHEBI:30031"/>
        <dbReference type="ChEBI" id="CHEBI:34779"/>
        <dbReference type="ChEBI" id="CHEBI:85445"/>
        <dbReference type="ChEBI" id="CHEBI:189586"/>
    </reaction>
    <physiologicalReaction direction="left-to-right" evidence="17">
        <dbReference type="Rhea" id="RHEA:70488"/>
    </physiologicalReaction>
</comment>
<evidence type="ECO:0000256" key="22">
    <source>
        <dbReference type="ARBA" id="ARBA00062909"/>
    </source>
</evidence>
<dbReference type="InterPro" id="IPR027450">
    <property type="entry name" value="AlkB-like"/>
</dbReference>
<evidence type="ECO:0000256" key="14">
    <source>
        <dbReference type="ARBA" id="ARBA00051189"/>
    </source>
</evidence>
<comment type="subcellular location">
    <subcellularLocation>
        <location evidence="2">Nucleus</location>
        <location evidence="2">Nucleolus</location>
    </subcellularLocation>
    <subcellularLocation>
        <location evidence="3">Nucleus</location>
        <location evidence="3">Nucleoplasm</location>
    </subcellularLocation>
</comment>
<dbReference type="SUPFAM" id="SSF51197">
    <property type="entry name" value="Clavaminate synthase-like"/>
    <property type="match status" value="1"/>
</dbReference>
<evidence type="ECO:0000256" key="17">
    <source>
        <dbReference type="ARBA" id="ARBA00051755"/>
    </source>
</evidence>
<evidence type="ECO:0000256" key="26">
    <source>
        <dbReference type="ARBA" id="ARBA00081727"/>
    </source>
</evidence>
<evidence type="ECO:0000259" key="28">
    <source>
        <dbReference type="PROSITE" id="PS51471"/>
    </source>
</evidence>
<feature type="binding site" evidence="27">
    <location>
        <position position="213"/>
    </location>
    <ligand>
        <name>2-oxoglutarate</name>
        <dbReference type="ChEBI" id="CHEBI:16810"/>
    </ligand>
</feature>
<comment type="catalytic activity">
    <reaction evidence="19">
        <text>a 1,N(6)-etheno-2'-deoxyadenosine in double-stranded DNA + 2-oxoglutarate + O2 + H2O = a 2'-deoxyadenosine in double-stranded DNA + glyoxal + succinate + CO2</text>
        <dbReference type="Rhea" id="RHEA:70463"/>
        <dbReference type="Rhea" id="RHEA-COMP:17897"/>
        <dbReference type="Rhea" id="RHEA-COMP:17903"/>
        <dbReference type="ChEBI" id="CHEBI:15377"/>
        <dbReference type="ChEBI" id="CHEBI:15379"/>
        <dbReference type="ChEBI" id="CHEBI:16526"/>
        <dbReference type="ChEBI" id="CHEBI:16810"/>
        <dbReference type="ChEBI" id="CHEBI:30031"/>
        <dbReference type="ChEBI" id="CHEBI:34779"/>
        <dbReference type="ChEBI" id="CHEBI:90615"/>
        <dbReference type="ChEBI" id="CHEBI:189583"/>
    </reaction>
    <physiologicalReaction direction="left-to-right" evidence="19">
        <dbReference type="Rhea" id="RHEA:70464"/>
    </physiologicalReaction>
</comment>
<dbReference type="PANTHER" id="PTHR31573:SF1">
    <property type="entry name" value="DNA OXIDATIVE DEMETHYLASE ALKBH2"/>
    <property type="match status" value="1"/>
</dbReference>
<evidence type="ECO:0000256" key="19">
    <source>
        <dbReference type="ARBA" id="ARBA00052627"/>
    </source>
</evidence>
<dbReference type="InterPro" id="IPR032852">
    <property type="entry name" value="ALKBH2"/>
</dbReference>
<evidence type="ECO:0000256" key="2">
    <source>
        <dbReference type="ARBA" id="ARBA00004604"/>
    </source>
</evidence>
<comment type="catalytic activity">
    <reaction evidence="16">
        <text>a 3,N(4)-etheno-2'-deoxycytidine in double-stranded DNA + 2-oxoglutarate + O2 + H2O = a 2'-deoxycytidine in double-stranded DNA + glyoxal + succinate + CO2</text>
        <dbReference type="Rhea" id="RHEA:70467"/>
        <dbReference type="Rhea" id="RHEA-COMP:17070"/>
        <dbReference type="Rhea" id="RHEA-COMP:17905"/>
        <dbReference type="ChEBI" id="CHEBI:15377"/>
        <dbReference type="ChEBI" id="CHEBI:15379"/>
        <dbReference type="ChEBI" id="CHEBI:16526"/>
        <dbReference type="ChEBI" id="CHEBI:16810"/>
        <dbReference type="ChEBI" id="CHEBI:30031"/>
        <dbReference type="ChEBI" id="CHEBI:34779"/>
        <dbReference type="ChEBI" id="CHEBI:85452"/>
        <dbReference type="ChEBI" id="CHEBI:189585"/>
    </reaction>
    <physiologicalReaction direction="left-to-right" evidence="16">
        <dbReference type="Rhea" id="RHEA:70468"/>
    </physiologicalReaction>
</comment>
<keyword evidence="9" id="KW-0408">Iron</keyword>
<evidence type="ECO:0000256" key="21">
    <source>
        <dbReference type="ARBA" id="ARBA00053025"/>
    </source>
</evidence>
<gene>
    <name evidence="29" type="ORF">CALMAC_LOCUS6554</name>
</gene>
<keyword evidence="7" id="KW-0223">Dioxygenase</keyword>